<name>A0AAV3YGJ9_9GAST</name>
<evidence type="ECO:0000256" key="1">
    <source>
        <dbReference type="SAM" id="MobiDB-lite"/>
    </source>
</evidence>
<dbReference type="EMBL" id="BLXT01001518">
    <property type="protein sequence ID" value="GFN86435.1"/>
    <property type="molecule type" value="Genomic_DNA"/>
</dbReference>
<feature type="compositionally biased region" description="Basic residues" evidence="1">
    <location>
        <begin position="121"/>
        <end position="138"/>
    </location>
</feature>
<proteinExistence type="predicted"/>
<feature type="region of interest" description="Disordered" evidence="1">
    <location>
        <begin position="105"/>
        <end position="138"/>
    </location>
</feature>
<evidence type="ECO:0000313" key="2">
    <source>
        <dbReference type="EMBL" id="GFN86435.1"/>
    </source>
</evidence>
<dbReference type="Proteomes" id="UP000735302">
    <property type="component" value="Unassembled WGS sequence"/>
</dbReference>
<protein>
    <submittedName>
        <fullName evidence="2">Uncharacterized protein</fullName>
    </submittedName>
</protein>
<accession>A0AAV3YGJ9</accession>
<keyword evidence="3" id="KW-1185">Reference proteome</keyword>
<dbReference type="AlphaFoldDB" id="A0AAV3YGJ9"/>
<sequence>MKLNPERWVPLKVELCHCVREINDWTYFPRVFENLVTLFILKYPDRRRTNNNYLKDQDGDQHFPVTIPDRLSVMKNYLKGRRCPEAMEVFDGCLVQDRVRSVGEGAIHQSGHISPSPRDRGGRKKNERTHRAKKLTGE</sequence>
<evidence type="ECO:0000313" key="3">
    <source>
        <dbReference type="Proteomes" id="UP000735302"/>
    </source>
</evidence>
<organism evidence="2 3">
    <name type="scientific">Plakobranchus ocellatus</name>
    <dbReference type="NCBI Taxonomy" id="259542"/>
    <lineage>
        <taxon>Eukaryota</taxon>
        <taxon>Metazoa</taxon>
        <taxon>Spiralia</taxon>
        <taxon>Lophotrochozoa</taxon>
        <taxon>Mollusca</taxon>
        <taxon>Gastropoda</taxon>
        <taxon>Heterobranchia</taxon>
        <taxon>Euthyneura</taxon>
        <taxon>Panpulmonata</taxon>
        <taxon>Sacoglossa</taxon>
        <taxon>Placobranchoidea</taxon>
        <taxon>Plakobranchidae</taxon>
        <taxon>Plakobranchus</taxon>
    </lineage>
</organism>
<comment type="caution">
    <text evidence="2">The sequence shown here is derived from an EMBL/GenBank/DDBJ whole genome shotgun (WGS) entry which is preliminary data.</text>
</comment>
<reference evidence="2 3" key="1">
    <citation type="journal article" date="2021" name="Elife">
        <title>Chloroplast acquisition without the gene transfer in kleptoplastic sea slugs, Plakobranchus ocellatus.</title>
        <authorList>
            <person name="Maeda T."/>
            <person name="Takahashi S."/>
            <person name="Yoshida T."/>
            <person name="Shimamura S."/>
            <person name="Takaki Y."/>
            <person name="Nagai Y."/>
            <person name="Toyoda A."/>
            <person name="Suzuki Y."/>
            <person name="Arimoto A."/>
            <person name="Ishii H."/>
            <person name="Satoh N."/>
            <person name="Nishiyama T."/>
            <person name="Hasebe M."/>
            <person name="Maruyama T."/>
            <person name="Minagawa J."/>
            <person name="Obokata J."/>
            <person name="Shigenobu S."/>
        </authorList>
    </citation>
    <scope>NUCLEOTIDE SEQUENCE [LARGE SCALE GENOMIC DNA]</scope>
</reference>
<gene>
    <name evidence="2" type="ORF">PoB_001294100</name>
</gene>